<evidence type="ECO:0000313" key="3">
    <source>
        <dbReference type="Proteomes" id="UP000214646"/>
    </source>
</evidence>
<sequence>MLLAALVFHVCLLRATRTELQTGADAAALAAARELATDELLLSDPPVTGGRVGKARDAAGTLAAANLVAGKYLQLQPNPDNSADGDIVLGFMDSPLGTFNPATGSDPSSWSGTRLNAVHVTTRRSGTGAILGVMGRDAFARATAMLDFAVVGFRTLTDDPLPLVPVGVFTDHVGALPDSWDAKIARSPTDEWAFDPNTGQFIPGADGIPEVTVVIGGGESRTVAGMFLRLGAEAFRETAEQCRSGVRRSQLSAEIGGEFVLGPANTLSVHGSSGCAPTGTGARRLIETALEDIRLAGLPRVWPLFSGTDEAGTVQVCGWVAARLVAVGAHNGGLALTLQPTVFHHPSVVTERRTNPPAFWANNRTVCRVKLAE</sequence>
<gene>
    <name evidence="2" type="ORF">FRUB_09430</name>
</gene>
<keyword evidence="3" id="KW-1185">Reference proteome</keyword>
<dbReference type="AlphaFoldDB" id="A0A225DDP0"/>
<organism evidence="2 3">
    <name type="scientific">Fimbriiglobus ruber</name>
    <dbReference type="NCBI Taxonomy" id="1908690"/>
    <lineage>
        <taxon>Bacteria</taxon>
        <taxon>Pseudomonadati</taxon>
        <taxon>Planctomycetota</taxon>
        <taxon>Planctomycetia</taxon>
        <taxon>Gemmatales</taxon>
        <taxon>Gemmataceae</taxon>
        <taxon>Fimbriiglobus</taxon>
    </lineage>
</organism>
<protein>
    <recommendedName>
        <fullName evidence="1">Putative Flp pilus-assembly TadG-like N-terminal domain-containing protein</fullName>
    </recommendedName>
</protein>
<proteinExistence type="predicted"/>
<dbReference type="Proteomes" id="UP000214646">
    <property type="component" value="Unassembled WGS sequence"/>
</dbReference>
<dbReference type="Pfam" id="PF13400">
    <property type="entry name" value="Tad"/>
    <property type="match status" value="1"/>
</dbReference>
<accession>A0A225DDP0</accession>
<dbReference type="InterPro" id="IPR028087">
    <property type="entry name" value="Tad_N"/>
</dbReference>
<evidence type="ECO:0000259" key="1">
    <source>
        <dbReference type="Pfam" id="PF13400"/>
    </source>
</evidence>
<name>A0A225DDP0_9BACT</name>
<dbReference type="EMBL" id="NIDE01000018">
    <property type="protein sequence ID" value="OWK35269.1"/>
    <property type="molecule type" value="Genomic_DNA"/>
</dbReference>
<feature type="domain" description="Putative Flp pilus-assembly TadG-like N-terminal" evidence="1">
    <location>
        <begin position="1"/>
        <end position="33"/>
    </location>
</feature>
<reference evidence="3" key="1">
    <citation type="submission" date="2017-06" db="EMBL/GenBank/DDBJ databases">
        <title>Genome analysis of Fimbriiglobus ruber SP5, the first member of the order Planctomycetales with confirmed chitinolytic capability.</title>
        <authorList>
            <person name="Ravin N.V."/>
            <person name="Rakitin A.L."/>
            <person name="Ivanova A.A."/>
            <person name="Beletsky A.V."/>
            <person name="Kulichevskaya I.S."/>
            <person name="Mardanov A.V."/>
            <person name="Dedysh S.N."/>
        </authorList>
    </citation>
    <scope>NUCLEOTIDE SEQUENCE [LARGE SCALE GENOMIC DNA]</scope>
    <source>
        <strain evidence="3">SP5</strain>
    </source>
</reference>
<evidence type="ECO:0000313" key="2">
    <source>
        <dbReference type="EMBL" id="OWK35269.1"/>
    </source>
</evidence>
<comment type="caution">
    <text evidence="2">The sequence shown here is derived from an EMBL/GenBank/DDBJ whole genome shotgun (WGS) entry which is preliminary data.</text>
</comment>